<accession>A0A1M7KZN2</accession>
<evidence type="ECO:0000313" key="2">
    <source>
        <dbReference type="EMBL" id="SHM71176.1"/>
    </source>
</evidence>
<dbReference type="GO" id="GO:0003677">
    <property type="term" value="F:DNA binding"/>
    <property type="evidence" value="ECO:0007669"/>
    <property type="project" value="UniProtKB-KW"/>
</dbReference>
<name>A0A1M7KZN2_XYLRU</name>
<dbReference type="RefSeq" id="WP_028902859.1">
    <property type="nucleotide sequence ID" value="NZ_FRCJ01000005.1"/>
</dbReference>
<dbReference type="CDD" id="cd00093">
    <property type="entry name" value="HTH_XRE"/>
    <property type="match status" value="1"/>
</dbReference>
<dbReference type="InterPro" id="IPR001387">
    <property type="entry name" value="Cro/C1-type_HTH"/>
</dbReference>
<dbReference type="Proteomes" id="UP000184280">
    <property type="component" value="Unassembled WGS sequence"/>
</dbReference>
<proteinExistence type="predicted"/>
<feature type="domain" description="HTH cro/C1-type" evidence="1">
    <location>
        <begin position="24"/>
        <end position="64"/>
    </location>
</feature>
<dbReference type="OrthoDB" id="7865033at2"/>
<keyword evidence="2" id="KW-0238">DNA-binding</keyword>
<dbReference type="SMART" id="SM00530">
    <property type="entry name" value="HTH_XRE"/>
    <property type="match status" value="1"/>
</dbReference>
<gene>
    <name evidence="2" type="ORF">SAMN04488494_2488</name>
</gene>
<organism evidence="2 3">
    <name type="scientific">Xylanibacter ruminicola</name>
    <name type="common">Prevotella ruminicola</name>
    <dbReference type="NCBI Taxonomy" id="839"/>
    <lineage>
        <taxon>Bacteria</taxon>
        <taxon>Pseudomonadati</taxon>
        <taxon>Bacteroidota</taxon>
        <taxon>Bacteroidia</taxon>
        <taxon>Bacteroidales</taxon>
        <taxon>Prevotellaceae</taxon>
        <taxon>Xylanibacter</taxon>
    </lineage>
</organism>
<dbReference type="PROSITE" id="PS50943">
    <property type="entry name" value="HTH_CROC1"/>
    <property type="match status" value="1"/>
</dbReference>
<evidence type="ECO:0000313" key="3">
    <source>
        <dbReference type="Proteomes" id="UP000184280"/>
    </source>
</evidence>
<dbReference type="AlphaFoldDB" id="A0A1M7KZN2"/>
<dbReference type="SUPFAM" id="SSF47413">
    <property type="entry name" value="lambda repressor-like DNA-binding domains"/>
    <property type="match status" value="1"/>
</dbReference>
<protein>
    <submittedName>
        <fullName evidence="2">DNA-binding transcriptional regulator, XRE-family HTH domain</fullName>
    </submittedName>
</protein>
<dbReference type="Gene3D" id="1.10.260.40">
    <property type="entry name" value="lambda repressor-like DNA-binding domains"/>
    <property type="match status" value="1"/>
</dbReference>
<evidence type="ECO:0000259" key="1">
    <source>
        <dbReference type="PROSITE" id="PS50943"/>
    </source>
</evidence>
<dbReference type="InterPro" id="IPR010982">
    <property type="entry name" value="Lambda_DNA-bd_dom_sf"/>
</dbReference>
<dbReference type="Pfam" id="PF13443">
    <property type="entry name" value="HTH_26"/>
    <property type="match status" value="1"/>
</dbReference>
<reference evidence="2 3" key="1">
    <citation type="submission" date="2016-11" db="EMBL/GenBank/DDBJ databases">
        <authorList>
            <person name="Jaros S."/>
            <person name="Januszkiewicz K."/>
            <person name="Wedrychowicz H."/>
        </authorList>
    </citation>
    <scope>NUCLEOTIDE SEQUENCE [LARGE SCALE GENOMIC DNA]</scope>
    <source>
        <strain evidence="2 3">BPI-34</strain>
    </source>
</reference>
<dbReference type="EMBL" id="FRCJ01000005">
    <property type="protein sequence ID" value="SHM71176.1"/>
    <property type="molecule type" value="Genomic_DNA"/>
</dbReference>
<sequence>MAANKDLNRLKVILAEKKKSNLWLSKELGCSPTTVSKWCTNSSQPPLEMLMKITKLLDVDLKDLVRFEELDKNE</sequence>